<gene>
    <name evidence="1" type="ORF">L1987_16939</name>
</gene>
<reference evidence="2" key="1">
    <citation type="journal article" date="2022" name="Mol. Ecol. Resour.">
        <title>The genomes of chicory, endive, great burdock and yacon provide insights into Asteraceae palaeo-polyploidization history and plant inulin production.</title>
        <authorList>
            <person name="Fan W."/>
            <person name="Wang S."/>
            <person name="Wang H."/>
            <person name="Wang A."/>
            <person name="Jiang F."/>
            <person name="Liu H."/>
            <person name="Zhao H."/>
            <person name="Xu D."/>
            <person name="Zhang Y."/>
        </authorList>
    </citation>
    <scope>NUCLEOTIDE SEQUENCE [LARGE SCALE GENOMIC DNA]</scope>
    <source>
        <strain evidence="2">cv. Yunnan</strain>
    </source>
</reference>
<accession>A0ACB9IYZ6</accession>
<protein>
    <submittedName>
        <fullName evidence="1">Uncharacterized protein</fullName>
    </submittedName>
</protein>
<organism evidence="1 2">
    <name type="scientific">Smallanthus sonchifolius</name>
    <dbReference type="NCBI Taxonomy" id="185202"/>
    <lineage>
        <taxon>Eukaryota</taxon>
        <taxon>Viridiplantae</taxon>
        <taxon>Streptophyta</taxon>
        <taxon>Embryophyta</taxon>
        <taxon>Tracheophyta</taxon>
        <taxon>Spermatophyta</taxon>
        <taxon>Magnoliopsida</taxon>
        <taxon>eudicotyledons</taxon>
        <taxon>Gunneridae</taxon>
        <taxon>Pentapetalae</taxon>
        <taxon>asterids</taxon>
        <taxon>campanulids</taxon>
        <taxon>Asterales</taxon>
        <taxon>Asteraceae</taxon>
        <taxon>Asteroideae</taxon>
        <taxon>Heliantheae alliance</taxon>
        <taxon>Millerieae</taxon>
        <taxon>Smallanthus</taxon>
    </lineage>
</organism>
<proteinExistence type="predicted"/>
<name>A0ACB9IYZ6_9ASTR</name>
<keyword evidence="2" id="KW-1185">Reference proteome</keyword>
<dbReference type="EMBL" id="CM042023">
    <property type="protein sequence ID" value="KAI3812232.1"/>
    <property type="molecule type" value="Genomic_DNA"/>
</dbReference>
<reference evidence="1 2" key="2">
    <citation type="journal article" date="2022" name="Mol. Ecol. Resour.">
        <title>The genomes of chicory, endive, great burdock and yacon provide insights into Asteraceae paleo-polyploidization history and plant inulin production.</title>
        <authorList>
            <person name="Fan W."/>
            <person name="Wang S."/>
            <person name="Wang H."/>
            <person name="Wang A."/>
            <person name="Jiang F."/>
            <person name="Liu H."/>
            <person name="Zhao H."/>
            <person name="Xu D."/>
            <person name="Zhang Y."/>
        </authorList>
    </citation>
    <scope>NUCLEOTIDE SEQUENCE [LARGE SCALE GENOMIC DNA]</scope>
    <source>
        <strain evidence="2">cv. Yunnan</strain>
        <tissue evidence="1">Leaves</tissue>
    </source>
</reference>
<evidence type="ECO:0000313" key="1">
    <source>
        <dbReference type="EMBL" id="KAI3812232.1"/>
    </source>
</evidence>
<sequence>MKKELLRTMDLISDLPDPIVHHIMSFLTTLDVTKLSILSKRFFSLWGSFPVIDLHQERFARTHQGTLASIITDAFLDHILNSVLLRGTDIILSEFRVNADLEGILADERFDLAILFALANGVKCMELNLGFVEYLLPAEFASNLINVLRLEGLQLDLHNLIQVCPSLRTVSLTSCVIPQDIKFSSKTLTEIQLHYCGTVRSVKINAPNLHLFLFDSGKEIIEPKPCQIDVLQCQNIMYLSLNNVVNGRDWIEEHVYSLSKLKTFILNGCQDIERIRGWNDKLERVEFSHCPVLTSIQLKATSLESFVYESAHWDRACNITFLASKCIKHLSITGAAIVTDQWLEGQLFKMTRLERLSLNACNFLNKIKVFHEKLESVELYSCLGLVEADINTPRLVSFAYESGQRERVCKITFLASKYIKDLSIKGTAYTDQWLKDQLAKMTRLEKLSLKACNSLKNIKVVHEKLQSLELHSCHGLAEVDIDTPQLVSFMYHGKIIKVGKMVTQSNCTATLSMEPWITYDNESFCRWWKLLSFFGHCKALKLICSTHREVMIPELHRERLLSPLYDLKHLEIEINLLEKIDRDLVDSLLWLSPLPETLHISSGSSGLQMIIKFVYSDMIEEEEDKNPFCCASKPIKCWKHHLKSLEIQSSDVSPKNESIELQKYFLTNAKIRDSLCFRLGKVAFDLEYAVDGYGVGGVIGMNQSGSAKKGADVRSLVASRGTPLSWDFQLLGSDTRDKPNVGDGVVKFCMEQPSNSGGTTLFAQVQVFYFEGFPCYKRKVTVIVTIKQRNRETNTMDLISDLPDPIVHHIMSFLTTSDVTTLSILSRRVSANLKGISAHRRFDLTILTVLTNGVRRMELNLGFAEYVLPTEFASKSINVLRLKGLQLDLCNLIQVCPSLRTLCLTSCVILQDIKFSSKTLTEIELYSCGVKFIKINAPNLYLFRFHATLVTDQWLEAQLAKMTSLERLWLEECNSLRKIKVYHEKLQILELYSCHGLVESDIDTPQLVSFMYHGDVIEVAKTMAEDAFVLWALQSLEIDLQHPQGSDDT</sequence>
<comment type="caution">
    <text evidence="1">The sequence shown here is derived from an EMBL/GenBank/DDBJ whole genome shotgun (WGS) entry which is preliminary data.</text>
</comment>
<evidence type="ECO:0000313" key="2">
    <source>
        <dbReference type="Proteomes" id="UP001056120"/>
    </source>
</evidence>
<dbReference type="Proteomes" id="UP001056120">
    <property type="component" value="Linkage Group LG06"/>
</dbReference>